<evidence type="ECO:0000259" key="2">
    <source>
        <dbReference type="PROSITE" id="PS50943"/>
    </source>
</evidence>
<gene>
    <name evidence="3" type="ORF">A4A58_02085</name>
</gene>
<sequence length="87" mass="9725">MQRLPTTPGEMLLKEFMAPNEISARALARDLGIPPNRITGIINGKRAMTADTAVLLERRLGMPGEFWMNLQSNYDLAIVRQRQSEAA</sequence>
<name>A0A164B7Z5_9BRAD</name>
<reference evidence="3 4" key="1">
    <citation type="submission" date="2016-03" db="EMBL/GenBank/DDBJ databases">
        <title>Microsymbionts genomes from the relict species Vavilovia formosa (Stev.) Fed.</title>
        <authorList>
            <person name="Kopat V."/>
            <person name="Chirak E."/>
            <person name="Kimeklis A."/>
            <person name="Andronov E."/>
        </authorList>
    </citation>
    <scope>NUCLEOTIDE SEQUENCE [LARGE SCALE GENOMIC DNA]</scope>
    <source>
        <strain evidence="3 4">Vaf07</strain>
    </source>
</reference>
<evidence type="ECO:0000313" key="3">
    <source>
        <dbReference type="EMBL" id="KZD25899.1"/>
    </source>
</evidence>
<dbReference type="SUPFAM" id="SSF47413">
    <property type="entry name" value="lambda repressor-like DNA-binding domains"/>
    <property type="match status" value="1"/>
</dbReference>
<dbReference type="InterPro" id="IPR001387">
    <property type="entry name" value="Cro/C1-type_HTH"/>
</dbReference>
<dbReference type="Proteomes" id="UP000076574">
    <property type="component" value="Unassembled WGS sequence"/>
</dbReference>
<dbReference type="CDD" id="cd00093">
    <property type="entry name" value="HTH_XRE"/>
    <property type="match status" value="1"/>
</dbReference>
<dbReference type="PANTHER" id="PTHR36924:SF1">
    <property type="entry name" value="ANTITOXIN HIGA-1"/>
    <property type="match status" value="1"/>
</dbReference>
<dbReference type="SMART" id="SM00530">
    <property type="entry name" value="HTH_XRE"/>
    <property type="match status" value="1"/>
</dbReference>
<dbReference type="InterPro" id="IPR010982">
    <property type="entry name" value="Lambda_DNA-bd_dom_sf"/>
</dbReference>
<dbReference type="Pfam" id="PF01381">
    <property type="entry name" value="HTH_3"/>
    <property type="match status" value="1"/>
</dbReference>
<feature type="domain" description="HTH cro/C1-type" evidence="2">
    <location>
        <begin position="13"/>
        <end position="66"/>
    </location>
</feature>
<dbReference type="AlphaFoldDB" id="A0A164B7Z5"/>
<keyword evidence="4" id="KW-1185">Reference proteome</keyword>
<dbReference type="PROSITE" id="PS50943">
    <property type="entry name" value="HTH_CROC1"/>
    <property type="match status" value="1"/>
</dbReference>
<dbReference type="GO" id="GO:0003677">
    <property type="term" value="F:DNA binding"/>
    <property type="evidence" value="ECO:0007669"/>
    <property type="project" value="UniProtKB-KW"/>
</dbReference>
<dbReference type="STRING" id="943830.A4A58_02085"/>
<dbReference type="EMBL" id="LVYV01000001">
    <property type="protein sequence ID" value="KZD25899.1"/>
    <property type="molecule type" value="Genomic_DNA"/>
</dbReference>
<comment type="caution">
    <text evidence="3">The sequence shown here is derived from an EMBL/GenBank/DDBJ whole genome shotgun (WGS) entry which is preliminary data.</text>
</comment>
<protein>
    <recommendedName>
        <fullName evidence="2">HTH cro/C1-type domain-containing protein</fullName>
    </recommendedName>
</protein>
<dbReference type="OrthoDB" id="3174593at2"/>
<keyword evidence="1" id="KW-0238">DNA-binding</keyword>
<dbReference type="Gene3D" id="1.10.260.40">
    <property type="entry name" value="lambda repressor-like DNA-binding domains"/>
    <property type="match status" value="1"/>
</dbReference>
<dbReference type="NCBIfam" id="TIGR02607">
    <property type="entry name" value="antidote_HigA"/>
    <property type="match status" value="1"/>
</dbReference>
<evidence type="ECO:0000256" key="1">
    <source>
        <dbReference type="ARBA" id="ARBA00023125"/>
    </source>
</evidence>
<proteinExistence type="predicted"/>
<dbReference type="InterPro" id="IPR013430">
    <property type="entry name" value="Toxin_antidote_HigA"/>
</dbReference>
<evidence type="ECO:0000313" key="4">
    <source>
        <dbReference type="Proteomes" id="UP000076574"/>
    </source>
</evidence>
<accession>A0A164B7Z5</accession>
<dbReference type="PANTHER" id="PTHR36924">
    <property type="entry name" value="ANTITOXIN HIGA-1"/>
    <property type="match status" value="1"/>
</dbReference>
<organism evidence="3 4">
    <name type="scientific">Tardiphaga robiniae</name>
    <dbReference type="NCBI Taxonomy" id="943830"/>
    <lineage>
        <taxon>Bacteria</taxon>
        <taxon>Pseudomonadati</taxon>
        <taxon>Pseudomonadota</taxon>
        <taxon>Alphaproteobacteria</taxon>
        <taxon>Hyphomicrobiales</taxon>
        <taxon>Nitrobacteraceae</taxon>
        <taxon>Tardiphaga</taxon>
    </lineage>
</organism>